<comment type="caution">
    <text evidence="1">The sequence shown here is derived from an EMBL/GenBank/DDBJ whole genome shotgun (WGS) entry which is preliminary data.</text>
</comment>
<gene>
    <name evidence="1" type="ORF">BcabD6B2_17220</name>
</gene>
<evidence type="ECO:0000313" key="1">
    <source>
        <dbReference type="EMBL" id="GIX62287.1"/>
    </source>
</evidence>
<name>A0AAV4LPU9_BABCB</name>
<dbReference type="RefSeq" id="XP_067714356.1">
    <property type="nucleotide sequence ID" value="XM_067858255.1"/>
</dbReference>
<dbReference type="GeneID" id="94193768"/>
<keyword evidence="2" id="KW-1185">Reference proteome</keyword>
<proteinExistence type="predicted"/>
<organism evidence="1 2">
    <name type="scientific">Babesia caballi</name>
    <dbReference type="NCBI Taxonomy" id="5871"/>
    <lineage>
        <taxon>Eukaryota</taxon>
        <taxon>Sar</taxon>
        <taxon>Alveolata</taxon>
        <taxon>Apicomplexa</taxon>
        <taxon>Aconoidasida</taxon>
        <taxon>Piroplasmida</taxon>
        <taxon>Babesiidae</taxon>
        <taxon>Babesia</taxon>
    </lineage>
</organism>
<sequence>MSEPKKSLTTPPENLKEAIDWVLRVSGRDGTLTDKTTELTNAISVRSTATAYSNNFMSEVNDMSSFISRVAAVLQSFIGYEYSGRKEDNYNFRINGNGIIKLGIIIAKRQSQSTNNNVYTSAYRSTSWDFAVGNSNDAKIKAVQCFYIAIEKIFEGLTKLYLKCKKGWSSYRLDGNTDLQNFMKQNGFGKTQLNPSMTADKIASEVLKGFKEFSTAYNSAGDNPSLDAFRSQLEQNAMSSPSNYPLTALYILATYVYVQSTSPATPSFLGYSGTAALAGGAYGFNLGGIGTFMSALLA</sequence>
<protein>
    <submittedName>
        <fullName evidence="1">Variant erythrocyte surface antigen-1 family protein</fullName>
    </submittedName>
</protein>
<reference evidence="1 2" key="1">
    <citation type="submission" date="2021-06" db="EMBL/GenBank/DDBJ databases">
        <title>Genome sequence of Babesia caballi.</title>
        <authorList>
            <person name="Yamagishi J."/>
            <person name="Kidaka T."/>
            <person name="Ochi A."/>
        </authorList>
    </citation>
    <scope>NUCLEOTIDE SEQUENCE [LARGE SCALE GENOMIC DNA]</scope>
    <source>
        <strain evidence="1">USDA-D6B2</strain>
    </source>
</reference>
<evidence type="ECO:0000313" key="2">
    <source>
        <dbReference type="Proteomes" id="UP001497744"/>
    </source>
</evidence>
<dbReference type="EMBL" id="BPLF01000001">
    <property type="protein sequence ID" value="GIX62287.1"/>
    <property type="molecule type" value="Genomic_DNA"/>
</dbReference>
<accession>A0AAV4LPU9</accession>
<dbReference type="Proteomes" id="UP001497744">
    <property type="component" value="Unassembled WGS sequence"/>
</dbReference>
<dbReference type="AlphaFoldDB" id="A0AAV4LPU9"/>